<dbReference type="AlphaFoldDB" id="A0AAP0FU04"/>
<sequence length="163" mass="18585">MQGKVCLHFTHVLGPCPGASLRGDALCTRLPFFLPKALFVSFFLSVTSKFLIHSIHKHTSKYPPLLQLHAPLIIPPLQFQSLLKNHASVGPSKSELFSFYKAFGTLSQMAMNTKQRRPLHIPWRKTNSNKIQKIRREMQGPCFPFNKDSTKHFFSKNHGCHNC</sequence>
<dbReference type="EMBL" id="JBBWWQ010000021">
    <property type="protein sequence ID" value="KAK8914316.1"/>
    <property type="molecule type" value="Genomic_DNA"/>
</dbReference>
<gene>
    <name evidence="1" type="ORF">KSP39_PZI023618</name>
</gene>
<evidence type="ECO:0000313" key="2">
    <source>
        <dbReference type="Proteomes" id="UP001418222"/>
    </source>
</evidence>
<comment type="caution">
    <text evidence="1">The sequence shown here is derived from an EMBL/GenBank/DDBJ whole genome shotgun (WGS) entry which is preliminary data.</text>
</comment>
<organism evidence="1 2">
    <name type="scientific">Platanthera zijinensis</name>
    <dbReference type="NCBI Taxonomy" id="2320716"/>
    <lineage>
        <taxon>Eukaryota</taxon>
        <taxon>Viridiplantae</taxon>
        <taxon>Streptophyta</taxon>
        <taxon>Embryophyta</taxon>
        <taxon>Tracheophyta</taxon>
        <taxon>Spermatophyta</taxon>
        <taxon>Magnoliopsida</taxon>
        <taxon>Liliopsida</taxon>
        <taxon>Asparagales</taxon>
        <taxon>Orchidaceae</taxon>
        <taxon>Orchidoideae</taxon>
        <taxon>Orchideae</taxon>
        <taxon>Orchidinae</taxon>
        <taxon>Platanthera</taxon>
    </lineage>
</organism>
<accession>A0AAP0FU04</accession>
<name>A0AAP0FU04_9ASPA</name>
<proteinExistence type="predicted"/>
<reference evidence="1 2" key="1">
    <citation type="journal article" date="2022" name="Nat. Plants">
        <title>Genomes of leafy and leafless Platanthera orchids illuminate the evolution of mycoheterotrophy.</title>
        <authorList>
            <person name="Li M.H."/>
            <person name="Liu K.W."/>
            <person name="Li Z."/>
            <person name="Lu H.C."/>
            <person name="Ye Q.L."/>
            <person name="Zhang D."/>
            <person name="Wang J.Y."/>
            <person name="Li Y.F."/>
            <person name="Zhong Z.M."/>
            <person name="Liu X."/>
            <person name="Yu X."/>
            <person name="Liu D.K."/>
            <person name="Tu X.D."/>
            <person name="Liu B."/>
            <person name="Hao Y."/>
            <person name="Liao X.Y."/>
            <person name="Jiang Y.T."/>
            <person name="Sun W.H."/>
            <person name="Chen J."/>
            <person name="Chen Y.Q."/>
            <person name="Ai Y."/>
            <person name="Zhai J.W."/>
            <person name="Wu S.S."/>
            <person name="Zhou Z."/>
            <person name="Hsiao Y.Y."/>
            <person name="Wu W.L."/>
            <person name="Chen Y.Y."/>
            <person name="Lin Y.F."/>
            <person name="Hsu J.L."/>
            <person name="Li C.Y."/>
            <person name="Wang Z.W."/>
            <person name="Zhao X."/>
            <person name="Zhong W.Y."/>
            <person name="Ma X.K."/>
            <person name="Ma L."/>
            <person name="Huang J."/>
            <person name="Chen G.Z."/>
            <person name="Huang M.Z."/>
            <person name="Huang L."/>
            <person name="Peng D.H."/>
            <person name="Luo Y.B."/>
            <person name="Zou S.Q."/>
            <person name="Chen S.P."/>
            <person name="Lan S."/>
            <person name="Tsai W.C."/>
            <person name="Van de Peer Y."/>
            <person name="Liu Z.J."/>
        </authorList>
    </citation>
    <scope>NUCLEOTIDE SEQUENCE [LARGE SCALE GENOMIC DNA]</scope>
    <source>
        <strain evidence="1">Lor287</strain>
    </source>
</reference>
<evidence type="ECO:0000313" key="1">
    <source>
        <dbReference type="EMBL" id="KAK8914316.1"/>
    </source>
</evidence>
<protein>
    <submittedName>
        <fullName evidence="1">Uncharacterized protein</fullName>
    </submittedName>
</protein>
<dbReference type="Proteomes" id="UP001418222">
    <property type="component" value="Unassembled WGS sequence"/>
</dbReference>
<keyword evidence="2" id="KW-1185">Reference proteome</keyword>